<dbReference type="InterPro" id="IPR037066">
    <property type="entry name" value="Plug_dom_sf"/>
</dbReference>
<keyword evidence="4 10" id="KW-0812">Transmembrane</keyword>
<dbReference type="Pfam" id="PF07715">
    <property type="entry name" value="Plug"/>
    <property type="match status" value="1"/>
</dbReference>
<dbReference type="SUPFAM" id="SSF56935">
    <property type="entry name" value="Porins"/>
    <property type="match status" value="1"/>
</dbReference>
<dbReference type="CDD" id="cd01347">
    <property type="entry name" value="ligand_gated_channel"/>
    <property type="match status" value="1"/>
</dbReference>
<name>I4AN16_BERLS</name>
<dbReference type="PANTHER" id="PTHR30069:SF29">
    <property type="entry name" value="HEMOGLOBIN AND HEMOGLOBIN-HAPTOGLOBIN-BINDING PROTEIN 1-RELATED"/>
    <property type="match status" value="1"/>
</dbReference>
<organism evidence="15 16">
    <name type="scientific">Bernardetia litoralis (strain ATCC 23117 / DSM 6794 / NBRC 15988 / NCIMB 1366 / Fx l1 / Sio-4)</name>
    <name type="common">Flexibacter litoralis</name>
    <dbReference type="NCBI Taxonomy" id="880071"/>
    <lineage>
        <taxon>Bacteria</taxon>
        <taxon>Pseudomonadati</taxon>
        <taxon>Bacteroidota</taxon>
        <taxon>Cytophagia</taxon>
        <taxon>Cytophagales</taxon>
        <taxon>Bernardetiaceae</taxon>
        <taxon>Bernardetia</taxon>
    </lineage>
</organism>
<feature type="domain" description="TonB-dependent receptor plug" evidence="14">
    <location>
        <begin position="59"/>
        <end position="160"/>
    </location>
</feature>
<dbReference type="Proteomes" id="UP000006054">
    <property type="component" value="Chromosome"/>
</dbReference>
<dbReference type="KEGG" id="fli:Fleli_3010"/>
<evidence type="ECO:0000259" key="14">
    <source>
        <dbReference type="Pfam" id="PF07715"/>
    </source>
</evidence>
<evidence type="ECO:0000256" key="1">
    <source>
        <dbReference type="ARBA" id="ARBA00004571"/>
    </source>
</evidence>
<dbReference type="InterPro" id="IPR036942">
    <property type="entry name" value="Beta-barrel_TonB_sf"/>
</dbReference>
<dbReference type="EMBL" id="CP003345">
    <property type="protein sequence ID" value="AFM05351.1"/>
    <property type="molecule type" value="Genomic_DNA"/>
</dbReference>
<evidence type="ECO:0000256" key="7">
    <source>
        <dbReference type="ARBA" id="ARBA00023136"/>
    </source>
</evidence>
<evidence type="ECO:0000313" key="16">
    <source>
        <dbReference type="Proteomes" id="UP000006054"/>
    </source>
</evidence>
<keyword evidence="9 10" id="KW-0998">Cell outer membrane</keyword>
<evidence type="ECO:0000313" key="15">
    <source>
        <dbReference type="EMBL" id="AFM05351.1"/>
    </source>
</evidence>
<keyword evidence="16" id="KW-1185">Reference proteome</keyword>
<evidence type="ECO:0000256" key="5">
    <source>
        <dbReference type="ARBA" id="ARBA00022729"/>
    </source>
</evidence>
<evidence type="ECO:0000256" key="4">
    <source>
        <dbReference type="ARBA" id="ARBA00022692"/>
    </source>
</evidence>
<evidence type="ECO:0000256" key="9">
    <source>
        <dbReference type="ARBA" id="ARBA00023237"/>
    </source>
</evidence>
<keyword evidence="7 10" id="KW-0472">Membrane</keyword>
<evidence type="ECO:0000256" key="2">
    <source>
        <dbReference type="ARBA" id="ARBA00022448"/>
    </source>
</evidence>
<dbReference type="Gene3D" id="2.40.170.20">
    <property type="entry name" value="TonB-dependent receptor, beta-barrel domain"/>
    <property type="match status" value="1"/>
</dbReference>
<dbReference type="Gene3D" id="2.170.130.10">
    <property type="entry name" value="TonB-dependent receptor, plug domain"/>
    <property type="match status" value="1"/>
</dbReference>
<dbReference type="eggNOG" id="COG4771">
    <property type="taxonomic scope" value="Bacteria"/>
</dbReference>
<keyword evidence="6 11" id="KW-0798">TonB box</keyword>
<dbReference type="Pfam" id="PF00593">
    <property type="entry name" value="TonB_dep_Rec_b-barrel"/>
    <property type="match status" value="1"/>
</dbReference>
<keyword evidence="12" id="KW-0175">Coiled coil</keyword>
<comment type="subcellular location">
    <subcellularLocation>
        <location evidence="1 10">Cell outer membrane</location>
        <topology evidence="1 10">Multi-pass membrane protein</topology>
    </subcellularLocation>
</comment>
<evidence type="ECO:0000256" key="8">
    <source>
        <dbReference type="ARBA" id="ARBA00023170"/>
    </source>
</evidence>
<dbReference type="InterPro" id="IPR000531">
    <property type="entry name" value="Beta-barrel_TonB"/>
</dbReference>
<dbReference type="OrthoDB" id="1109239at2"/>
<dbReference type="STRING" id="880071.Fleli_3010"/>
<evidence type="ECO:0000256" key="10">
    <source>
        <dbReference type="PROSITE-ProRule" id="PRU01360"/>
    </source>
</evidence>
<reference evidence="16" key="1">
    <citation type="submission" date="2012-06" db="EMBL/GenBank/DDBJ databases">
        <title>The complete genome of Flexibacter litoralis DSM 6794.</title>
        <authorList>
            <person name="Lucas S."/>
            <person name="Copeland A."/>
            <person name="Lapidus A."/>
            <person name="Glavina del Rio T."/>
            <person name="Dalin E."/>
            <person name="Tice H."/>
            <person name="Bruce D."/>
            <person name="Goodwin L."/>
            <person name="Pitluck S."/>
            <person name="Peters L."/>
            <person name="Ovchinnikova G."/>
            <person name="Lu M."/>
            <person name="Kyrpides N."/>
            <person name="Mavromatis K."/>
            <person name="Ivanova N."/>
            <person name="Brettin T."/>
            <person name="Detter J.C."/>
            <person name="Han C."/>
            <person name="Larimer F."/>
            <person name="Land M."/>
            <person name="Hauser L."/>
            <person name="Markowitz V."/>
            <person name="Cheng J.-F."/>
            <person name="Hugenholtz P."/>
            <person name="Woyke T."/>
            <person name="Wu D."/>
            <person name="Spring S."/>
            <person name="Lang E."/>
            <person name="Kopitz M."/>
            <person name="Brambilla E."/>
            <person name="Klenk H.-P."/>
            <person name="Eisen J.A."/>
        </authorList>
    </citation>
    <scope>NUCLEOTIDE SEQUENCE [LARGE SCALE GENOMIC DNA]</scope>
    <source>
        <strain evidence="16">ATCC 23117 / DSM 6794 / NBRC 15988 / NCIMB 1366 / Sio-4</strain>
    </source>
</reference>
<accession>I4AN16</accession>
<keyword evidence="3 10" id="KW-1134">Transmembrane beta strand</keyword>
<dbReference type="GO" id="GO:0044718">
    <property type="term" value="P:siderophore transmembrane transport"/>
    <property type="evidence" value="ECO:0007669"/>
    <property type="project" value="TreeGrafter"/>
</dbReference>
<proteinExistence type="inferred from homology"/>
<keyword evidence="8 15" id="KW-0675">Receptor</keyword>
<keyword evidence="2 10" id="KW-0813">Transport</keyword>
<sequence length="712" mass="80620" precursor="true">MKKITILYLIILIIFSQNLYAQKNNKNEIKNQKDSLENLKTEDLEQVVITATRSEKLLSEIPIPMTIIDKEQIQQMGSLRLSDVLQEQTGLTLIQEHGEGIQMQGFDPDYTLILIDGEPLIGRTAGTLELSRIAVGNIERIEIIKGASSSLYGSEALAGVINIITKNPNGTEGSISARYGTNQTSDLGISFQTKKDKLAITAFANRYGSNGYDFTPNSFGKTVEPFDNYTFQSKIAYKFNDKISLSVSGRYFEENQIGRFDLGTEENPNKVSGDGKVTDYNILSNLDWRITQKWRTYFRLYYSKYKTDSKLNYENDNSVYDESFFDQIFIRPEFQSVYSFNEKNFLTAGIGSVNESVSSTRYTDKKYLQTNYIFAQHEFFINKKSNITLGARFDSHSVYGNQLSPKIASYYQISPKIRLTASAGMGFKTPDFRQLYLNFTNNVVGYSVFGTEEILQGVSDLQEAGQIAEVLLNPNDIKEIKAETSISYNIGIKYNATKKLILKANFFRNDVDNLIETQIVARKTNGQNLFSYTNLNSIFTQGIETELNYSILNSANSTLTFSAGYQYLEAKDKTVLDEIEDGNYFARDPETLETKRLTKADYGGLMGRSNHMTNAKLFYKNSKNGFSANVRAIYRSKYGFGDRNGNLILDQANEYVDGYTTVNISAGKQLLNQKLNLQIGADNLLNYKNESYIPTLAGRLLWVRMEFSIQKK</sequence>
<comment type="similarity">
    <text evidence="10 11">Belongs to the TonB-dependent receptor family.</text>
</comment>
<dbReference type="PANTHER" id="PTHR30069">
    <property type="entry name" value="TONB-DEPENDENT OUTER MEMBRANE RECEPTOR"/>
    <property type="match status" value="1"/>
</dbReference>
<dbReference type="AlphaFoldDB" id="I4AN16"/>
<dbReference type="GO" id="GO:0015344">
    <property type="term" value="F:siderophore uptake transmembrane transporter activity"/>
    <property type="evidence" value="ECO:0007669"/>
    <property type="project" value="TreeGrafter"/>
</dbReference>
<evidence type="ECO:0000256" key="3">
    <source>
        <dbReference type="ARBA" id="ARBA00022452"/>
    </source>
</evidence>
<evidence type="ECO:0000256" key="11">
    <source>
        <dbReference type="RuleBase" id="RU003357"/>
    </source>
</evidence>
<feature type="domain" description="TonB-dependent receptor-like beta-barrel" evidence="13">
    <location>
        <begin position="179"/>
        <end position="684"/>
    </location>
</feature>
<gene>
    <name evidence="15" type="ordered locus">Fleli_3010</name>
</gene>
<dbReference type="InterPro" id="IPR012910">
    <property type="entry name" value="Plug_dom"/>
</dbReference>
<keyword evidence="5" id="KW-0732">Signal</keyword>
<dbReference type="PROSITE" id="PS52016">
    <property type="entry name" value="TONB_DEPENDENT_REC_3"/>
    <property type="match status" value="1"/>
</dbReference>
<evidence type="ECO:0000259" key="13">
    <source>
        <dbReference type="Pfam" id="PF00593"/>
    </source>
</evidence>
<evidence type="ECO:0000256" key="6">
    <source>
        <dbReference type="ARBA" id="ARBA00023077"/>
    </source>
</evidence>
<dbReference type="PATRIC" id="fig|880071.3.peg.3006"/>
<dbReference type="GO" id="GO:0009279">
    <property type="term" value="C:cell outer membrane"/>
    <property type="evidence" value="ECO:0007669"/>
    <property type="project" value="UniProtKB-SubCell"/>
</dbReference>
<feature type="coiled-coil region" evidence="12">
    <location>
        <begin position="19"/>
        <end position="46"/>
    </location>
</feature>
<protein>
    <submittedName>
        <fullName evidence="15">Outer membrane receptor for ferrienterochelin and colicins</fullName>
    </submittedName>
</protein>
<dbReference type="HOGENOM" id="CLU_008287_18_0_10"/>
<dbReference type="InterPro" id="IPR039426">
    <property type="entry name" value="TonB-dep_rcpt-like"/>
</dbReference>
<evidence type="ECO:0000256" key="12">
    <source>
        <dbReference type="SAM" id="Coils"/>
    </source>
</evidence>